<evidence type="ECO:0000256" key="2">
    <source>
        <dbReference type="ARBA" id="ARBA00022516"/>
    </source>
</evidence>
<comment type="subunit">
    <text evidence="10">Acetyl-CoA carboxylase is a heterohexamer composed of biotin carboxyl carrier protein (AccB), biotin carboxylase (AccC) and two subunits each of ACCase subunit alpha (AccA) and ACCase subunit beta (AccD).</text>
</comment>
<dbReference type="EC" id="2.1.3.15" evidence="10"/>
<dbReference type="SUPFAM" id="SSF52096">
    <property type="entry name" value="ClpP/crotonase"/>
    <property type="match status" value="1"/>
</dbReference>
<dbReference type="AlphaFoldDB" id="A0A235BVF5"/>
<dbReference type="Pfam" id="PF03255">
    <property type="entry name" value="ACCA"/>
    <property type="match status" value="1"/>
</dbReference>
<evidence type="ECO:0000256" key="6">
    <source>
        <dbReference type="ARBA" id="ARBA00022840"/>
    </source>
</evidence>
<dbReference type="Gene3D" id="3.90.226.10">
    <property type="entry name" value="2-enoyl-CoA Hydratase, Chain A, domain 1"/>
    <property type="match status" value="1"/>
</dbReference>
<keyword evidence="4 10" id="KW-0547">Nucleotide-binding</keyword>
<evidence type="ECO:0000256" key="5">
    <source>
        <dbReference type="ARBA" id="ARBA00022832"/>
    </source>
</evidence>
<dbReference type="UniPathway" id="UPA00655">
    <property type="reaction ID" value="UER00711"/>
</dbReference>
<dbReference type="PANTHER" id="PTHR42853">
    <property type="entry name" value="ACETYL-COENZYME A CARBOXYLASE CARBOXYL TRANSFERASE SUBUNIT ALPHA"/>
    <property type="match status" value="1"/>
</dbReference>
<accession>A0A235BVF5</accession>
<comment type="subcellular location">
    <subcellularLocation>
        <location evidence="10">Cytoplasm</location>
    </subcellularLocation>
</comment>
<evidence type="ECO:0000256" key="10">
    <source>
        <dbReference type="HAMAP-Rule" id="MF_00823"/>
    </source>
</evidence>
<dbReference type="GO" id="GO:0016743">
    <property type="term" value="F:carboxyl- or carbamoyltransferase activity"/>
    <property type="evidence" value="ECO:0007669"/>
    <property type="project" value="UniProtKB-UniRule"/>
</dbReference>
<dbReference type="GO" id="GO:0003989">
    <property type="term" value="F:acetyl-CoA carboxylase activity"/>
    <property type="evidence" value="ECO:0007669"/>
    <property type="project" value="InterPro"/>
</dbReference>
<evidence type="ECO:0000256" key="7">
    <source>
        <dbReference type="ARBA" id="ARBA00023098"/>
    </source>
</evidence>
<comment type="caution">
    <text evidence="12">The sequence shown here is derived from an EMBL/GenBank/DDBJ whole genome shotgun (WGS) entry which is preliminary data.</text>
</comment>
<reference evidence="12 13" key="1">
    <citation type="submission" date="2017-07" db="EMBL/GenBank/DDBJ databases">
        <title>Recovery of genomes from metagenomes via a dereplication, aggregation, and scoring strategy.</title>
        <authorList>
            <person name="Sieber C.M."/>
            <person name="Probst A.J."/>
            <person name="Sharrar A."/>
            <person name="Thomas B.C."/>
            <person name="Hess M."/>
            <person name="Tringe S.G."/>
            <person name="Banfield J.F."/>
        </authorList>
    </citation>
    <scope>NUCLEOTIDE SEQUENCE [LARGE SCALE GENOMIC DNA]</scope>
    <source>
        <strain evidence="12">JGI_Cruoil_03_44_89</strain>
    </source>
</reference>
<keyword evidence="6 10" id="KW-0067">ATP-binding</keyword>
<dbReference type="GO" id="GO:0005524">
    <property type="term" value="F:ATP binding"/>
    <property type="evidence" value="ECO:0007669"/>
    <property type="project" value="UniProtKB-KW"/>
</dbReference>
<evidence type="ECO:0000256" key="4">
    <source>
        <dbReference type="ARBA" id="ARBA00022741"/>
    </source>
</evidence>
<sequence>MNRTFLEFEKPIVELERKIDDLKLLQQEGIADLGDEIAGLEKKLKKLQDDIYGSLTRWQRVQLARHPARPYFLDYVRYITENFLEIHGDGCFRDDPAIICGLARIKGKSVVLIGQEKGRTTKEKIKRNFGMAHPEGYRKALKVARLAARFGKPLVCLVDTTGAYPGIGAEERGQAQAIAVNIKEFAHLPTPIIVVITGEGGSGGALGIGVGDVIAIMQYAYYSVISPEGCASILWRDASKAPEAAEALKVTAQDLIELGVVDKVIPEPSGGAHRNPNEAASILRDFILGEIDRLSGIPVEELVKKRIEKFQGMGVVKRDI</sequence>
<evidence type="ECO:0000259" key="11">
    <source>
        <dbReference type="PROSITE" id="PS50989"/>
    </source>
</evidence>
<gene>
    <name evidence="10" type="primary">accA</name>
    <name evidence="12" type="ORF">CH333_04335</name>
</gene>
<dbReference type="NCBIfam" id="TIGR00513">
    <property type="entry name" value="accA"/>
    <property type="match status" value="1"/>
</dbReference>
<comment type="catalytic activity">
    <reaction evidence="9 10">
        <text>N(6)-carboxybiotinyl-L-lysyl-[protein] + acetyl-CoA = N(6)-biotinyl-L-lysyl-[protein] + malonyl-CoA</text>
        <dbReference type="Rhea" id="RHEA:54728"/>
        <dbReference type="Rhea" id="RHEA-COMP:10505"/>
        <dbReference type="Rhea" id="RHEA-COMP:10506"/>
        <dbReference type="ChEBI" id="CHEBI:57288"/>
        <dbReference type="ChEBI" id="CHEBI:57384"/>
        <dbReference type="ChEBI" id="CHEBI:83144"/>
        <dbReference type="ChEBI" id="CHEBI:83145"/>
        <dbReference type="EC" id="2.1.3.15"/>
    </reaction>
</comment>
<dbReference type="Proteomes" id="UP000215215">
    <property type="component" value="Unassembled WGS sequence"/>
</dbReference>
<feature type="domain" description="CoA carboxyltransferase C-terminal" evidence="11">
    <location>
        <begin position="39"/>
        <end position="293"/>
    </location>
</feature>
<dbReference type="GO" id="GO:2001295">
    <property type="term" value="P:malonyl-CoA biosynthetic process"/>
    <property type="evidence" value="ECO:0007669"/>
    <property type="project" value="UniProtKB-UniRule"/>
</dbReference>
<keyword evidence="3 10" id="KW-0808">Transferase</keyword>
<comment type="similarity">
    <text evidence="10">Belongs to the AccA family.</text>
</comment>
<dbReference type="HAMAP" id="MF_00823">
    <property type="entry name" value="AcetylCoA_CT_alpha"/>
    <property type="match status" value="1"/>
</dbReference>
<keyword evidence="5 10" id="KW-0276">Fatty acid metabolism</keyword>
<dbReference type="PRINTS" id="PR01069">
    <property type="entry name" value="ACCCTRFRASEA"/>
</dbReference>
<evidence type="ECO:0000313" key="13">
    <source>
        <dbReference type="Proteomes" id="UP000215215"/>
    </source>
</evidence>
<dbReference type="GO" id="GO:0009317">
    <property type="term" value="C:acetyl-CoA carboxylase complex"/>
    <property type="evidence" value="ECO:0007669"/>
    <property type="project" value="InterPro"/>
</dbReference>
<comment type="function">
    <text evidence="10">Component of the acetyl coenzyme A carboxylase (ACC) complex. First, biotin carboxylase catalyzes the carboxylation of biotin on its carrier protein (BCCP) and then the CO(2) group is transferred by the carboxyltransferase to acetyl-CoA to form malonyl-CoA.</text>
</comment>
<evidence type="ECO:0000313" key="12">
    <source>
        <dbReference type="EMBL" id="OYD16069.1"/>
    </source>
</evidence>
<dbReference type="InterPro" id="IPR011763">
    <property type="entry name" value="COA_CT_C"/>
</dbReference>
<dbReference type="PROSITE" id="PS50989">
    <property type="entry name" value="COA_CT_CTER"/>
    <property type="match status" value="1"/>
</dbReference>
<proteinExistence type="inferred from homology"/>
<dbReference type="NCBIfam" id="NF041504">
    <property type="entry name" value="AccA_sub"/>
    <property type="match status" value="1"/>
</dbReference>
<keyword evidence="2 10" id="KW-0444">Lipid biosynthesis</keyword>
<dbReference type="EMBL" id="NOZQ01000088">
    <property type="protein sequence ID" value="OYD16069.1"/>
    <property type="molecule type" value="Genomic_DNA"/>
</dbReference>
<dbReference type="GO" id="GO:0006633">
    <property type="term" value="P:fatty acid biosynthetic process"/>
    <property type="evidence" value="ECO:0007669"/>
    <property type="project" value="UniProtKB-KW"/>
</dbReference>
<organism evidence="12 13">
    <name type="scientific">candidate division WOR-3 bacterium JGI_Cruoil_03_44_89</name>
    <dbReference type="NCBI Taxonomy" id="1973748"/>
    <lineage>
        <taxon>Bacteria</taxon>
        <taxon>Bacteria division WOR-3</taxon>
    </lineage>
</organism>
<evidence type="ECO:0000256" key="8">
    <source>
        <dbReference type="ARBA" id="ARBA00023160"/>
    </source>
</evidence>
<name>A0A235BVF5_UNCW3</name>
<evidence type="ECO:0000256" key="9">
    <source>
        <dbReference type="ARBA" id="ARBA00049152"/>
    </source>
</evidence>
<evidence type="ECO:0000256" key="3">
    <source>
        <dbReference type="ARBA" id="ARBA00022679"/>
    </source>
</evidence>
<dbReference type="PANTHER" id="PTHR42853:SF3">
    <property type="entry name" value="ACETYL-COENZYME A CARBOXYLASE CARBOXYL TRANSFERASE SUBUNIT ALPHA, CHLOROPLASTIC"/>
    <property type="match status" value="1"/>
</dbReference>
<dbReference type="InterPro" id="IPR001095">
    <property type="entry name" value="Acetyl_CoA_COase_a_su"/>
</dbReference>
<dbReference type="NCBIfam" id="NF004344">
    <property type="entry name" value="PRK05724.1"/>
    <property type="match status" value="1"/>
</dbReference>
<evidence type="ECO:0000256" key="1">
    <source>
        <dbReference type="ARBA" id="ARBA00004956"/>
    </source>
</evidence>
<dbReference type="InterPro" id="IPR029045">
    <property type="entry name" value="ClpP/crotonase-like_dom_sf"/>
</dbReference>
<keyword evidence="10" id="KW-0963">Cytoplasm</keyword>
<keyword evidence="7 10" id="KW-0443">Lipid metabolism</keyword>
<keyword evidence="8 10" id="KW-0275">Fatty acid biosynthesis</keyword>
<comment type="pathway">
    <text evidence="1 10">Lipid metabolism; malonyl-CoA biosynthesis; malonyl-CoA from acetyl-CoA: step 1/1.</text>
</comment>
<protein>
    <recommendedName>
        <fullName evidence="10">Acetyl-coenzyme A carboxylase carboxyl transferase subunit alpha</fullName>
        <shortName evidence="10">ACCase subunit alpha</shortName>
        <shortName evidence="10">Acetyl-CoA carboxylase carboxyltransferase subunit alpha</shortName>
        <ecNumber evidence="10">2.1.3.15</ecNumber>
    </recommendedName>
</protein>